<evidence type="ECO:0000259" key="3">
    <source>
        <dbReference type="Pfam" id="PF01510"/>
    </source>
</evidence>
<dbReference type="InterPro" id="IPR002502">
    <property type="entry name" value="Amidase_domain"/>
</dbReference>
<feature type="domain" description="N-acetylmuramoyl-L-alanine amidase" evidence="3">
    <location>
        <begin position="171"/>
        <end position="263"/>
    </location>
</feature>
<dbReference type="RefSeq" id="WP_021167952.1">
    <property type="nucleotide sequence ID" value="NZ_CTRP01000012.1"/>
</dbReference>
<reference evidence="5" key="1">
    <citation type="submission" date="2015-03" db="EMBL/GenBank/DDBJ databases">
        <authorList>
            <person name="Nijsse Bart"/>
        </authorList>
    </citation>
    <scope>NUCLEOTIDE SEQUENCE [LARGE SCALE GENOMIC DNA]</scope>
</reference>
<proteinExistence type="predicted"/>
<name>A0A0U1L1V3_9FIRM</name>
<keyword evidence="5" id="KW-1185">Reference proteome</keyword>
<accession>A0A0U1L1V3</accession>
<keyword evidence="2" id="KW-0812">Transmembrane</keyword>
<keyword evidence="2" id="KW-0472">Membrane</keyword>
<keyword evidence="1" id="KW-0175">Coiled coil</keyword>
<dbReference type="SUPFAM" id="SSF55846">
    <property type="entry name" value="N-acetylmuramoyl-L-alanine amidase-like"/>
    <property type="match status" value="1"/>
</dbReference>
<dbReference type="Gene3D" id="3.40.80.10">
    <property type="entry name" value="Peptidoglycan recognition protein-like"/>
    <property type="match status" value="1"/>
</dbReference>
<dbReference type="GO" id="GO:0008745">
    <property type="term" value="F:N-acetylmuramoyl-L-alanine amidase activity"/>
    <property type="evidence" value="ECO:0007669"/>
    <property type="project" value="InterPro"/>
</dbReference>
<dbReference type="Proteomes" id="UP000049855">
    <property type="component" value="Unassembled WGS sequence"/>
</dbReference>
<dbReference type="GO" id="GO:0009253">
    <property type="term" value="P:peptidoglycan catabolic process"/>
    <property type="evidence" value="ECO:0007669"/>
    <property type="project" value="InterPro"/>
</dbReference>
<keyword evidence="2" id="KW-1133">Transmembrane helix</keyword>
<protein>
    <recommendedName>
        <fullName evidence="3">N-acetylmuramoyl-L-alanine amidase domain-containing protein</fullName>
    </recommendedName>
</protein>
<evidence type="ECO:0000256" key="1">
    <source>
        <dbReference type="SAM" id="Coils"/>
    </source>
</evidence>
<gene>
    <name evidence="4" type="ORF">SpAn4DRAFT_2375</name>
</gene>
<sequence length="321" mass="35620">MLSTNEVQIIIWLAGLLIAANIAAMSLFVLYAKLPNGKLQRIIHNIIYRLDELADKLANEEKRAVAIQQINTLLGWWNVIVPKEVIGWIIDSEVAAIREMQKATNTTTPNLHDDPELNKLTACIMRQVTLEEITTLAVQAKPALQQAAQHYDWPIKVYYHWSAGHYNQYFNDYHLNIGKDGSVFVSTNDLSTKKSHTYFRNSGAIGIAAACAYDAKSANDLGPEPPTTLQIEAMAQITAVLSKALNIPIDIKHFMTHAEAADNMDGCDPGYEANGYPQGKYGPQNSVERWDLWVLKEGDDPGTGGNILRGKGIWYQQNGVG</sequence>
<feature type="transmembrane region" description="Helical" evidence="2">
    <location>
        <begin position="12"/>
        <end position="32"/>
    </location>
</feature>
<evidence type="ECO:0000313" key="4">
    <source>
        <dbReference type="EMBL" id="CQR73143.1"/>
    </source>
</evidence>
<dbReference type="AlphaFoldDB" id="A0A0U1L1V3"/>
<evidence type="ECO:0000256" key="2">
    <source>
        <dbReference type="SAM" id="Phobius"/>
    </source>
</evidence>
<dbReference type="Pfam" id="PF01510">
    <property type="entry name" value="Amidase_2"/>
    <property type="match status" value="1"/>
</dbReference>
<evidence type="ECO:0000313" key="5">
    <source>
        <dbReference type="Proteomes" id="UP000049855"/>
    </source>
</evidence>
<dbReference type="InterPro" id="IPR036505">
    <property type="entry name" value="Amidase/PGRP_sf"/>
</dbReference>
<organism evidence="4 5">
    <name type="scientific">Sporomusa ovata</name>
    <dbReference type="NCBI Taxonomy" id="2378"/>
    <lineage>
        <taxon>Bacteria</taxon>
        <taxon>Bacillati</taxon>
        <taxon>Bacillota</taxon>
        <taxon>Negativicutes</taxon>
        <taxon>Selenomonadales</taxon>
        <taxon>Sporomusaceae</taxon>
        <taxon>Sporomusa</taxon>
    </lineage>
</organism>
<feature type="coiled-coil region" evidence="1">
    <location>
        <begin position="43"/>
        <end position="70"/>
    </location>
</feature>
<dbReference type="EMBL" id="CTRP01000012">
    <property type="protein sequence ID" value="CQR73143.1"/>
    <property type="molecule type" value="Genomic_DNA"/>
</dbReference>